<protein>
    <submittedName>
        <fullName evidence="1">Uncharacterized protein</fullName>
    </submittedName>
</protein>
<evidence type="ECO:0000313" key="1">
    <source>
        <dbReference type="EMBL" id="SDG56148.1"/>
    </source>
</evidence>
<gene>
    <name evidence="1" type="ORF">SAMN05421505_105171</name>
</gene>
<proteinExistence type="predicted"/>
<dbReference type="Proteomes" id="UP000198923">
    <property type="component" value="Unassembled WGS sequence"/>
</dbReference>
<dbReference type="STRING" id="504805.SAMN05421505_105171"/>
<sequence>MGYPATSVACRWQIVSGMEAWDMKEHDDDPVVPFALS</sequence>
<keyword evidence="2" id="KW-1185">Reference proteome</keyword>
<reference evidence="1 2" key="1">
    <citation type="submission" date="2016-10" db="EMBL/GenBank/DDBJ databases">
        <authorList>
            <person name="de Groot N.N."/>
        </authorList>
    </citation>
    <scope>NUCLEOTIDE SEQUENCE [LARGE SCALE GENOMIC DNA]</scope>
    <source>
        <strain evidence="1 2">CPCC 201354</strain>
    </source>
</reference>
<accession>A0A1G7V994</accession>
<name>A0A1G7V994_9ACTN</name>
<dbReference type="EMBL" id="FNCN01000005">
    <property type="protein sequence ID" value="SDG56148.1"/>
    <property type="molecule type" value="Genomic_DNA"/>
</dbReference>
<dbReference type="AlphaFoldDB" id="A0A1G7V994"/>
<evidence type="ECO:0000313" key="2">
    <source>
        <dbReference type="Proteomes" id="UP000198923"/>
    </source>
</evidence>
<organism evidence="1 2">
    <name type="scientific">Sinosporangium album</name>
    <dbReference type="NCBI Taxonomy" id="504805"/>
    <lineage>
        <taxon>Bacteria</taxon>
        <taxon>Bacillati</taxon>
        <taxon>Actinomycetota</taxon>
        <taxon>Actinomycetes</taxon>
        <taxon>Streptosporangiales</taxon>
        <taxon>Streptosporangiaceae</taxon>
        <taxon>Sinosporangium</taxon>
    </lineage>
</organism>